<dbReference type="AlphaFoldDB" id="A0A9W9UAX3"/>
<evidence type="ECO:0000313" key="1">
    <source>
        <dbReference type="EMBL" id="KAJ5329358.1"/>
    </source>
</evidence>
<reference evidence="1" key="1">
    <citation type="submission" date="2022-12" db="EMBL/GenBank/DDBJ databases">
        <authorList>
            <person name="Petersen C."/>
        </authorList>
    </citation>
    <scope>NUCLEOTIDE SEQUENCE</scope>
    <source>
        <strain evidence="1">IBT 35673</strain>
    </source>
</reference>
<reference evidence="1" key="2">
    <citation type="journal article" date="2023" name="IMA Fungus">
        <title>Comparative genomic study of the Penicillium genus elucidates a diverse pangenome and 15 lateral gene transfer events.</title>
        <authorList>
            <person name="Petersen C."/>
            <person name="Sorensen T."/>
            <person name="Nielsen M.R."/>
            <person name="Sondergaard T.E."/>
            <person name="Sorensen J.L."/>
            <person name="Fitzpatrick D.A."/>
            <person name="Frisvad J.C."/>
            <person name="Nielsen K.L."/>
        </authorList>
    </citation>
    <scope>NUCLEOTIDE SEQUENCE</scope>
    <source>
        <strain evidence="1">IBT 35673</strain>
    </source>
</reference>
<comment type="caution">
    <text evidence="1">The sequence shown here is derived from an EMBL/GenBank/DDBJ whole genome shotgun (WGS) entry which is preliminary data.</text>
</comment>
<gene>
    <name evidence="1" type="ORF">N7452_009748</name>
</gene>
<sequence>MVVFPNLHGTICQLASRLATDPDVYLQRLPYHSVITNCGGPKKMADLLLGWVDPHIKTLEGRLIRTEDLLKIQANQNGHWCPHGGYLDIVTDSRNHEYWRAYPGQSTSPPDRIRIHNRAILRGSQNTLHYFVIAQGQGYRAANWLKLWEIPEETSPSNTLRAVALNVLEMTMCRAFESLPRKTLEKYFGPREDGKPYTNLGLNIIPPVLQGLSLGPSVRKLFSQDLEISTDPDINKWPRFRYEYGKQADRSKIHFQRPLMKSSELHDRFQDAVQHLSLKQSFCGSEPLPHPTSSNFELLQRLREDLGSTSLPWALPNGNLEALVGFVLDDFWQEKPDHLSNTKISIPSQLQDSGWNTTNSLIWAANPILRDLTEMSQFFRSVQESEKKTFIRFNQSILQHSGLRVVLMCGHAVQNFVVPTKRQETCLKLDAGEFPVFLDCDRETIQRVYILIPNPADAFLFREWRKTHKISEILHFTSAITKTPAIRPYAGDSSCVLTSAIRNIMDERTGAQESLTLENLHPMTRLWLARRGFVKDEDISLLQELGGGSLSNSVFVLLHVAPSHVQNAPTTASMSSFYRSSDRHAPDFHIDKAHLEAIGELCEQLSKRLPVDLYHPAIDSIQEAISRESALECAVGEAEVAERKDLEASGAYLDDEGVCIIAPGDPFVVREKDVRRAHTGDRDFTIGDKTRQDLLKGRRYKGTRRQNHLNVTIHSSITLTIPINNAPEEVIVKVEIKPIGQSHPNVWAQETGATENGSRLAFCVTYKRIDVEVSLYATSDKLRDAYKANSFVHWMEGEGVEDIIQRPRQFVVVSKLHQVLPEGIPESGSFYTDNHATLCRAQRFIPTEYTQSEQHTHTLNSPGAMRAM</sequence>
<organism evidence="1 2">
    <name type="scientific">Penicillium brevicompactum</name>
    <dbReference type="NCBI Taxonomy" id="5074"/>
    <lineage>
        <taxon>Eukaryota</taxon>
        <taxon>Fungi</taxon>
        <taxon>Dikarya</taxon>
        <taxon>Ascomycota</taxon>
        <taxon>Pezizomycotina</taxon>
        <taxon>Eurotiomycetes</taxon>
        <taxon>Eurotiomycetidae</taxon>
        <taxon>Eurotiales</taxon>
        <taxon>Aspergillaceae</taxon>
        <taxon>Penicillium</taxon>
    </lineage>
</organism>
<proteinExistence type="predicted"/>
<accession>A0A9W9UAX3</accession>
<protein>
    <submittedName>
        <fullName evidence="1">Uncharacterized protein</fullName>
    </submittedName>
</protein>
<name>A0A9W9UAX3_PENBR</name>
<dbReference type="EMBL" id="JAPZBQ010000005">
    <property type="protein sequence ID" value="KAJ5329358.1"/>
    <property type="molecule type" value="Genomic_DNA"/>
</dbReference>
<evidence type="ECO:0000313" key="2">
    <source>
        <dbReference type="Proteomes" id="UP001147695"/>
    </source>
</evidence>
<dbReference type="Proteomes" id="UP001147695">
    <property type="component" value="Unassembled WGS sequence"/>
</dbReference>